<dbReference type="Proteomes" id="UP001501508">
    <property type="component" value="Unassembled WGS sequence"/>
</dbReference>
<keyword evidence="5" id="KW-1185">Reference proteome</keyword>
<gene>
    <name evidence="4" type="ORF">GCM10023091_05500</name>
</gene>
<dbReference type="InterPro" id="IPR032466">
    <property type="entry name" value="Metal_Hydrolase"/>
</dbReference>
<feature type="chain" id="PRO_5045793500" description="Amidohydrolase-related domain-containing protein" evidence="2">
    <location>
        <begin position="27"/>
        <end position="309"/>
    </location>
</feature>
<proteinExistence type="predicted"/>
<keyword evidence="1" id="KW-0456">Lyase</keyword>
<dbReference type="InterPro" id="IPR006311">
    <property type="entry name" value="TAT_signal"/>
</dbReference>
<organism evidence="4 5">
    <name type="scientific">Ravibacter arvi</name>
    <dbReference type="NCBI Taxonomy" id="2051041"/>
    <lineage>
        <taxon>Bacteria</taxon>
        <taxon>Pseudomonadati</taxon>
        <taxon>Bacteroidota</taxon>
        <taxon>Cytophagia</taxon>
        <taxon>Cytophagales</taxon>
        <taxon>Spirosomataceae</taxon>
        <taxon>Ravibacter</taxon>
    </lineage>
</organism>
<dbReference type="SUPFAM" id="SSF51556">
    <property type="entry name" value="Metallo-dependent hydrolases"/>
    <property type="match status" value="1"/>
</dbReference>
<evidence type="ECO:0000313" key="4">
    <source>
        <dbReference type="EMBL" id="GAA4432809.1"/>
    </source>
</evidence>
<evidence type="ECO:0000256" key="2">
    <source>
        <dbReference type="SAM" id="SignalP"/>
    </source>
</evidence>
<dbReference type="PANTHER" id="PTHR21240:SF28">
    <property type="entry name" value="ISO-OROTATE DECARBOXYLASE (EUROFUNG)"/>
    <property type="match status" value="1"/>
</dbReference>
<evidence type="ECO:0000259" key="3">
    <source>
        <dbReference type="Pfam" id="PF04909"/>
    </source>
</evidence>
<reference evidence="5" key="1">
    <citation type="journal article" date="2019" name="Int. J. Syst. Evol. Microbiol.">
        <title>The Global Catalogue of Microorganisms (GCM) 10K type strain sequencing project: providing services to taxonomists for standard genome sequencing and annotation.</title>
        <authorList>
            <consortium name="The Broad Institute Genomics Platform"/>
            <consortium name="The Broad Institute Genome Sequencing Center for Infectious Disease"/>
            <person name="Wu L."/>
            <person name="Ma J."/>
        </authorList>
    </citation>
    <scope>NUCLEOTIDE SEQUENCE [LARGE SCALE GENOMIC DNA]</scope>
    <source>
        <strain evidence="5">JCM 31920</strain>
    </source>
</reference>
<name>A0ABP8LNN8_9BACT</name>
<dbReference type="InterPro" id="IPR006680">
    <property type="entry name" value="Amidohydro-rel"/>
</dbReference>
<dbReference type="PROSITE" id="PS51318">
    <property type="entry name" value="TAT"/>
    <property type="match status" value="1"/>
</dbReference>
<sequence length="309" mass="34633">MKKQNRRDFLAKATAALALGTTVANAASLPGGYEHAPDVPEKRRSLMEDIKKYRKMDAHAHVYFTKGNFEQVIDIADRLNIEKLVISRPMVPGGKGDPAEIRSCNDLVLSAMKQFPNRFFGQLTLNPQFRKESLEEITRCVGEGMIGVKLYNHVKINDPLFYPIIEKFIDLKMMILMHMGIGISRIQYDAREPKGVSIPEDMVDAAKRYPEAKFQLAHIGGGIDWEAACKAVMGVPNIFVDVSGSNNAGHMVDFAVKCVGEDRLFFGCDNSFYQGVGHVLGANLTETQRKKLFFDNYNLYLKSIGRHVN</sequence>
<dbReference type="PANTHER" id="PTHR21240">
    <property type="entry name" value="2-AMINO-3-CARBOXYLMUCONATE-6-SEMIALDEHYDE DECARBOXYLASE"/>
    <property type="match status" value="1"/>
</dbReference>
<keyword evidence="2" id="KW-0732">Signal</keyword>
<dbReference type="RefSeq" id="WP_345026506.1">
    <property type="nucleotide sequence ID" value="NZ_BAABEY010000002.1"/>
</dbReference>
<evidence type="ECO:0000313" key="5">
    <source>
        <dbReference type="Proteomes" id="UP001501508"/>
    </source>
</evidence>
<dbReference type="Pfam" id="PF04909">
    <property type="entry name" value="Amidohydro_2"/>
    <property type="match status" value="1"/>
</dbReference>
<feature type="signal peptide" evidence="2">
    <location>
        <begin position="1"/>
        <end position="26"/>
    </location>
</feature>
<dbReference type="Gene3D" id="3.20.20.140">
    <property type="entry name" value="Metal-dependent hydrolases"/>
    <property type="match status" value="1"/>
</dbReference>
<feature type="domain" description="Amidohydrolase-related" evidence="3">
    <location>
        <begin position="100"/>
        <end position="269"/>
    </location>
</feature>
<protein>
    <recommendedName>
        <fullName evidence="3">Amidohydrolase-related domain-containing protein</fullName>
    </recommendedName>
</protein>
<dbReference type="InterPro" id="IPR032465">
    <property type="entry name" value="ACMSD"/>
</dbReference>
<comment type="caution">
    <text evidence="4">The sequence shown here is derived from an EMBL/GenBank/DDBJ whole genome shotgun (WGS) entry which is preliminary data.</text>
</comment>
<dbReference type="EMBL" id="BAABEY010000002">
    <property type="protein sequence ID" value="GAA4432809.1"/>
    <property type="molecule type" value="Genomic_DNA"/>
</dbReference>
<evidence type="ECO:0000256" key="1">
    <source>
        <dbReference type="ARBA" id="ARBA00023239"/>
    </source>
</evidence>
<accession>A0ABP8LNN8</accession>